<dbReference type="SUPFAM" id="SSF52540">
    <property type="entry name" value="P-loop containing nucleoside triphosphate hydrolases"/>
    <property type="match status" value="1"/>
</dbReference>
<keyword evidence="3" id="KW-1185">Reference proteome</keyword>
<dbReference type="Proteomes" id="UP001059380">
    <property type="component" value="Chromosome"/>
</dbReference>
<dbReference type="Gene3D" id="3.40.50.300">
    <property type="entry name" value="P-loop containing nucleotide triphosphate hydrolases"/>
    <property type="match status" value="1"/>
</dbReference>
<feature type="compositionally biased region" description="Basic and acidic residues" evidence="1">
    <location>
        <begin position="35"/>
        <end position="90"/>
    </location>
</feature>
<feature type="compositionally biased region" description="Low complexity" evidence="1">
    <location>
        <begin position="91"/>
        <end position="110"/>
    </location>
</feature>
<dbReference type="PANTHER" id="PTHR13696:SF99">
    <property type="entry name" value="COBYRINIC ACID AC-DIAMIDE SYNTHASE"/>
    <property type="match status" value="1"/>
</dbReference>
<gene>
    <name evidence="2" type="ORF">MOP44_20935</name>
</gene>
<feature type="region of interest" description="Disordered" evidence="1">
    <location>
        <begin position="35"/>
        <end position="111"/>
    </location>
</feature>
<evidence type="ECO:0000313" key="2">
    <source>
        <dbReference type="EMBL" id="UWZ83024.1"/>
    </source>
</evidence>
<feature type="region of interest" description="Disordered" evidence="1">
    <location>
        <begin position="166"/>
        <end position="199"/>
    </location>
</feature>
<dbReference type="InterPro" id="IPR027417">
    <property type="entry name" value="P-loop_NTPase"/>
</dbReference>
<evidence type="ECO:0000313" key="3">
    <source>
        <dbReference type="Proteomes" id="UP001059380"/>
    </source>
</evidence>
<reference evidence="2" key="1">
    <citation type="submission" date="2021-04" db="EMBL/GenBank/DDBJ databases">
        <title>Phylogenetic analysis of Acidobacteriaceae.</title>
        <authorList>
            <person name="Qiu L."/>
            <person name="Zhang Q."/>
        </authorList>
    </citation>
    <scope>NUCLEOTIDE SEQUENCE</scope>
    <source>
        <strain evidence="2">DSM 25168</strain>
    </source>
</reference>
<dbReference type="AlphaFoldDB" id="A0A9J7BJM7"/>
<dbReference type="KEGG" id="orp:MOP44_20935"/>
<dbReference type="PANTHER" id="PTHR13696">
    <property type="entry name" value="P-LOOP CONTAINING NUCLEOSIDE TRIPHOSPHATE HYDROLASE"/>
    <property type="match status" value="1"/>
</dbReference>
<organism evidence="2 3">
    <name type="scientific">Occallatibacter riparius</name>
    <dbReference type="NCBI Taxonomy" id="1002689"/>
    <lineage>
        <taxon>Bacteria</taxon>
        <taxon>Pseudomonadati</taxon>
        <taxon>Acidobacteriota</taxon>
        <taxon>Terriglobia</taxon>
        <taxon>Terriglobales</taxon>
        <taxon>Acidobacteriaceae</taxon>
        <taxon>Occallatibacter</taxon>
    </lineage>
</organism>
<evidence type="ECO:0000256" key="1">
    <source>
        <dbReference type="SAM" id="MobiDB-lite"/>
    </source>
</evidence>
<dbReference type="InterPro" id="IPR017746">
    <property type="entry name" value="Cellulose_synthase_operon_BcsQ"/>
</dbReference>
<dbReference type="CDD" id="cd02042">
    <property type="entry name" value="ParAB_family"/>
    <property type="match status" value="1"/>
</dbReference>
<protein>
    <recommendedName>
        <fullName evidence="4">Cellulose synthase operon protein YhjQ</fullName>
    </recommendedName>
</protein>
<dbReference type="Pfam" id="PF06564">
    <property type="entry name" value="CBP_BcsQ"/>
    <property type="match status" value="1"/>
</dbReference>
<dbReference type="InterPro" id="IPR050678">
    <property type="entry name" value="DNA_Partitioning_ATPase"/>
</dbReference>
<dbReference type="RefSeq" id="WP_260792357.1">
    <property type="nucleotide sequence ID" value="NZ_CP093313.1"/>
</dbReference>
<proteinExistence type="predicted"/>
<dbReference type="EMBL" id="CP093313">
    <property type="protein sequence ID" value="UWZ83024.1"/>
    <property type="molecule type" value="Genomic_DNA"/>
</dbReference>
<name>A0A9J7BJM7_9BACT</name>
<evidence type="ECO:0008006" key="4">
    <source>
        <dbReference type="Google" id="ProtNLM"/>
    </source>
</evidence>
<sequence length="509" mass="55559">MTDHRAFTDSNETPEDVATLYSWANLHGAKYRDFSASRAQTREKARQRVQEAIETERQRQRDEADMMQRAEIDRAAEADRQVEYEARQRAEQQAAAERAAQMHAAQQRPYVPQPPQYAVPQYQPVSVPYPEAAPAYAPPAPPAYPIAAPYYPPQPAPQPPAYPPYAQPQQQYVPPAPPREERIAPGRPWTPPAEPQENVTRPAWLAANRSDYSPAQTPNPMEDTLQGSRDRITSRWFALKGVFSGGAPAQAEPAPAPAATRAPVLAVFSLAGGVGKTSLVATLGRALSARGERIMLVDTASYGLLPFFFGARDQRPGVLRTFTAPGNGADAPVQLLTIDCENLGPESAPQEQLSTEIARNGHAASRILVDLATASGAITRRVLRMRPTVLVPVIPDMSSVVSVASIDTFFQRVSSGQVLPYYVLNQYDPSLPLHLDVREVLREQLGDRLLPFSLRRTPAVSEALAEGMTVVDYSPNSAVAEDFGALAGWVKSLAAPASAGFRGVRWSER</sequence>
<accession>A0A9J7BJM7</accession>